<evidence type="ECO:0000256" key="4">
    <source>
        <dbReference type="ARBA" id="ARBA00022692"/>
    </source>
</evidence>
<dbReference type="Proteomes" id="UP000694920">
    <property type="component" value="Unplaced"/>
</dbReference>
<organism evidence="11 12">
    <name type="scientific">Cephus cinctus</name>
    <name type="common">Wheat stem sawfly</name>
    <dbReference type="NCBI Taxonomy" id="211228"/>
    <lineage>
        <taxon>Eukaryota</taxon>
        <taxon>Metazoa</taxon>
        <taxon>Ecdysozoa</taxon>
        <taxon>Arthropoda</taxon>
        <taxon>Hexapoda</taxon>
        <taxon>Insecta</taxon>
        <taxon>Pterygota</taxon>
        <taxon>Neoptera</taxon>
        <taxon>Endopterygota</taxon>
        <taxon>Hymenoptera</taxon>
        <taxon>Cephoidea</taxon>
        <taxon>Cephidae</taxon>
        <taxon>Cephus</taxon>
    </lineage>
</organism>
<keyword evidence="9" id="KW-0735">Signal-anchor</keyword>
<evidence type="ECO:0000313" key="11">
    <source>
        <dbReference type="Proteomes" id="UP000694920"/>
    </source>
</evidence>
<evidence type="ECO:0000256" key="5">
    <source>
        <dbReference type="ARBA" id="ARBA00022989"/>
    </source>
</evidence>
<dbReference type="AlphaFoldDB" id="A0AAJ7W7X6"/>
<evidence type="ECO:0000256" key="3">
    <source>
        <dbReference type="ARBA" id="ARBA00022679"/>
    </source>
</evidence>
<dbReference type="PANTHER" id="PTHR12137:SF63">
    <property type="entry name" value="CARBOHYDRATE SULFOTRANSFERASE"/>
    <property type="match status" value="1"/>
</dbReference>
<protein>
    <recommendedName>
        <fullName evidence="9">Carbohydrate sulfotransferase</fullName>
        <ecNumber evidence="9">2.8.2.-</ecNumber>
    </recommendedName>
</protein>
<keyword evidence="8 9" id="KW-0325">Glycoprotein</keyword>
<evidence type="ECO:0000256" key="7">
    <source>
        <dbReference type="ARBA" id="ARBA00023136"/>
    </source>
</evidence>
<dbReference type="GO" id="GO:0000139">
    <property type="term" value="C:Golgi membrane"/>
    <property type="evidence" value="ECO:0007669"/>
    <property type="project" value="UniProtKB-SubCell"/>
</dbReference>
<keyword evidence="7" id="KW-0472">Membrane</keyword>
<keyword evidence="4" id="KW-0812">Transmembrane</keyword>
<dbReference type="EC" id="2.8.2.-" evidence="9"/>
<keyword evidence="10" id="KW-0175">Coiled coil</keyword>
<comment type="similarity">
    <text evidence="2 9">Belongs to the sulfotransferase 2 family.</text>
</comment>
<keyword evidence="11" id="KW-1185">Reference proteome</keyword>
<dbReference type="InterPro" id="IPR018011">
    <property type="entry name" value="Carb_sulfotrans_8-10"/>
</dbReference>
<accession>A0AAJ7W7X6</accession>
<evidence type="ECO:0000256" key="9">
    <source>
        <dbReference type="RuleBase" id="RU364020"/>
    </source>
</evidence>
<proteinExistence type="inferred from homology"/>
<keyword evidence="6 9" id="KW-0333">Golgi apparatus</keyword>
<comment type="subcellular location">
    <subcellularLocation>
        <location evidence="1 9">Golgi apparatus membrane</location>
        <topology evidence="1 9">Single-pass type II membrane protein</topology>
    </subcellularLocation>
</comment>
<dbReference type="InterPro" id="IPR005331">
    <property type="entry name" value="Sulfotransferase"/>
</dbReference>
<dbReference type="GO" id="GO:0008146">
    <property type="term" value="F:sulfotransferase activity"/>
    <property type="evidence" value="ECO:0007669"/>
    <property type="project" value="InterPro"/>
</dbReference>
<evidence type="ECO:0000313" key="12">
    <source>
        <dbReference type="RefSeq" id="XP_024947725.1"/>
    </source>
</evidence>
<keyword evidence="5" id="KW-1133">Transmembrane helix</keyword>
<evidence type="ECO:0000256" key="8">
    <source>
        <dbReference type="ARBA" id="ARBA00023180"/>
    </source>
</evidence>
<keyword evidence="9" id="KW-0119">Carbohydrate metabolism</keyword>
<dbReference type="Pfam" id="PF03567">
    <property type="entry name" value="Sulfotransfer_2"/>
    <property type="match status" value="1"/>
</dbReference>
<keyword evidence="3 9" id="KW-0808">Transferase</keyword>
<name>A0AAJ7W7X6_CEPCN</name>
<dbReference type="GO" id="GO:0016051">
    <property type="term" value="P:carbohydrate biosynthetic process"/>
    <property type="evidence" value="ECO:0007669"/>
    <property type="project" value="InterPro"/>
</dbReference>
<evidence type="ECO:0000256" key="2">
    <source>
        <dbReference type="ARBA" id="ARBA00006339"/>
    </source>
</evidence>
<gene>
    <name evidence="12" type="primary">LOC107274660</name>
</gene>
<reference evidence="12" key="1">
    <citation type="submission" date="2025-08" db="UniProtKB">
        <authorList>
            <consortium name="RefSeq"/>
        </authorList>
    </citation>
    <scope>IDENTIFICATION</scope>
</reference>
<dbReference type="RefSeq" id="XP_024947725.1">
    <property type="nucleotide sequence ID" value="XM_025091957.1"/>
</dbReference>
<evidence type="ECO:0000256" key="1">
    <source>
        <dbReference type="ARBA" id="ARBA00004323"/>
    </source>
</evidence>
<feature type="coiled-coil region" evidence="10">
    <location>
        <begin position="76"/>
        <end position="103"/>
    </location>
</feature>
<evidence type="ECO:0000256" key="6">
    <source>
        <dbReference type="ARBA" id="ARBA00023034"/>
    </source>
</evidence>
<evidence type="ECO:0000256" key="10">
    <source>
        <dbReference type="SAM" id="Coils"/>
    </source>
</evidence>
<sequence length="368" mass="43622">MTKKLILIQKCSRLWRLVLIFTLLFLLAILQRPRYTGNRSQNLQQSNNFVTTTSLLNYTDMKTNRKTLSSAYSTSAEELINVRVELESRKKLLENVCANIQDDTGSIEKAISKMIINENHGISWCPIYKAASSTWMKHFVTLAGLLSGTIMDLIRENSMQMNSIVRQAYITNTNSKTILKKMNKTKKFLIVRHPFERLLSAYRDKLEYMEGREYYYERFGYHIRQSYRKDKRDDSWGKQEPTFEEFLQFVAEERQFDEHWMPYYNACRPCGINYEYILKFETLQRDQNFFIQENGLANWLSTVENVENTNPRGPTTSVIVKKYFKNIHKSVLENIYKIYEMDFKLFSYSPEKYYMISIGDIHKNESIS</sequence>
<dbReference type="GeneID" id="107274660"/>
<dbReference type="PANTHER" id="PTHR12137">
    <property type="entry name" value="CARBOHYDRATE SULFOTRANSFERASE"/>
    <property type="match status" value="1"/>
</dbReference>